<evidence type="ECO:0000256" key="1">
    <source>
        <dbReference type="SAM" id="Phobius"/>
    </source>
</evidence>
<name>A0AA86QTB6_9EUKA</name>
<protein>
    <submittedName>
        <fullName evidence="3">Hypothetical_protein</fullName>
    </submittedName>
</protein>
<organism evidence="2">
    <name type="scientific">Hexamita inflata</name>
    <dbReference type="NCBI Taxonomy" id="28002"/>
    <lineage>
        <taxon>Eukaryota</taxon>
        <taxon>Metamonada</taxon>
        <taxon>Diplomonadida</taxon>
        <taxon>Hexamitidae</taxon>
        <taxon>Hexamitinae</taxon>
        <taxon>Hexamita</taxon>
    </lineage>
</organism>
<dbReference type="EMBL" id="CAXDID020000050">
    <property type="protein sequence ID" value="CAL6005308.1"/>
    <property type="molecule type" value="Genomic_DNA"/>
</dbReference>
<keyword evidence="1" id="KW-0472">Membrane</keyword>
<dbReference type="Proteomes" id="UP001642409">
    <property type="component" value="Unassembled WGS sequence"/>
</dbReference>
<dbReference type="AlphaFoldDB" id="A0AA86QTB6"/>
<keyword evidence="1" id="KW-1133">Transmembrane helix</keyword>
<dbReference type="EMBL" id="CATOUU010000889">
    <property type="protein sequence ID" value="CAI9957605.1"/>
    <property type="molecule type" value="Genomic_DNA"/>
</dbReference>
<gene>
    <name evidence="3" type="ORF">HINF_LOCUS19309</name>
    <name evidence="2" type="ORF">HINF_LOCUS45250</name>
</gene>
<comment type="caution">
    <text evidence="2">The sequence shown here is derived from an EMBL/GenBank/DDBJ whole genome shotgun (WGS) entry which is preliminary data.</text>
</comment>
<keyword evidence="4" id="KW-1185">Reference proteome</keyword>
<reference evidence="2" key="1">
    <citation type="submission" date="2023-06" db="EMBL/GenBank/DDBJ databases">
        <authorList>
            <person name="Kurt Z."/>
        </authorList>
    </citation>
    <scope>NUCLEOTIDE SEQUENCE</scope>
</reference>
<accession>A0AA86QTB6</accession>
<feature type="transmembrane region" description="Helical" evidence="1">
    <location>
        <begin position="172"/>
        <end position="190"/>
    </location>
</feature>
<reference evidence="3 4" key="2">
    <citation type="submission" date="2024-07" db="EMBL/GenBank/DDBJ databases">
        <authorList>
            <person name="Akdeniz Z."/>
        </authorList>
    </citation>
    <scope>NUCLEOTIDE SEQUENCE [LARGE SCALE GENOMIC DNA]</scope>
</reference>
<evidence type="ECO:0000313" key="3">
    <source>
        <dbReference type="EMBL" id="CAL6005308.1"/>
    </source>
</evidence>
<evidence type="ECO:0000313" key="2">
    <source>
        <dbReference type="EMBL" id="CAI9957605.1"/>
    </source>
</evidence>
<evidence type="ECO:0000313" key="4">
    <source>
        <dbReference type="Proteomes" id="UP001642409"/>
    </source>
</evidence>
<keyword evidence="1" id="KW-0812">Transmembrane</keyword>
<proteinExistence type="predicted"/>
<sequence>MAFLVSNDGESSLMKFKSIAINAFKFITENLINFGLQNVIYYIELLIVDILIDEFIMYNFLTFGNCSMSFELLIYMQFETKYGAQSQLKSVNTREFEIIDDKGTEDQLLLTAHQLIQTDFHSPTIYFISTLQPRNESNFGLHNLIDRKSGKTLVKYIFKFVSKPHKADKSTSLLFCSLFLCIYTVATLALKRLLFISPIKVQFVNNIDFHSPDNVDRLILTPVNYK</sequence>